<dbReference type="Gene3D" id="1.10.357.10">
    <property type="entry name" value="Tetracycline Repressor, domain 2"/>
    <property type="match status" value="1"/>
</dbReference>
<dbReference type="InterPro" id="IPR001647">
    <property type="entry name" value="HTH_TetR"/>
</dbReference>
<evidence type="ECO:0000256" key="1">
    <source>
        <dbReference type="ARBA" id="ARBA00023015"/>
    </source>
</evidence>
<evidence type="ECO:0000256" key="4">
    <source>
        <dbReference type="PROSITE-ProRule" id="PRU00335"/>
    </source>
</evidence>
<name>A0ABU0FLX4_9HYPH</name>
<comment type="caution">
    <text evidence="6">The sequence shown here is derived from an EMBL/GenBank/DDBJ whole genome shotgun (WGS) entry which is preliminary data.</text>
</comment>
<keyword evidence="7" id="KW-1185">Reference proteome</keyword>
<keyword evidence="2 4" id="KW-0238">DNA-binding</keyword>
<feature type="domain" description="HTH tetR-type" evidence="5">
    <location>
        <begin position="17"/>
        <end position="77"/>
    </location>
</feature>
<gene>
    <name evidence="6" type="ORF">J3R73_005396</name>
</gene>
<sequence length="204" mass="22157">MDVRADERPSAAERWRDIRRNNLLDAASRIFARQGYEAASVEEIAFEAGIGKPTVYRYFPSKEALFEAAFGHALDDLESRLDTAMVLPGGFEQRLVRLVTEIVPTIRTHFGSISPMGEGETSKRRLFRQRRGQVEARLKAAIEAGQARGEARPFEAGLAAKLMIGMVRSGVTADHLSDAQIAQAVVGLALRGLGAPSPAAEAVP</sequence>
<dbReference type="SUPFAM" id="SSF46689">
    <property type="entry name" value="Homeodomain-like"/>
    <property type="match status" value="1"/>
</dbReference>
<evidence type="ECO:0000313" key="6">
    <source>
        <dbReference type="EMBL" id="MDQ0395604.1"/>
    </source>
</evidence>
<dbReference type="InterPro" id="IPR009057">
    <property type="entry name" value="Homeodomain-like_sf"/>
</dbReference>
<keyword evidence="1" id="KW-0805">Transcription regulation</keyword>
<dbReference type="Gene3D" id="1.10.10.60">
    <property type="entry name" value="Homeodomain-like"/>
    <property type="match status" value="1"/>
</dbReference>
<dbReference type="PROSITE" id="PS50977">
    <property type="entry name" value="HTH_TETR_2"/>
    <property type="match status" value="1"/>
</dbReference>
<dbReference type="PROSITE" id="PS01081">
    <property type="entry name" value="HTH_TETR_1"/>
    <property type="match status" value="1"/>
</dbReference>
<dbReference type="Proteomes" id="UP001237448">
    <property type="component" value="Unassembled WGS sequence"/>
</dbReference>
<dbReference type="Pfam" id="PF00440">
    <property type="entry name" value="TetR_N"/>
    <property type="match status" value="1"/>
</dbReference>
<proteinExistence type="predicted"/>
<evidence type="ECO:0000313" key="7">
    <source>
        <dbReference type="Proteomes" id="UP001237448"/>
    </source>
</evidence>
<accession>A0ABU0FLX4</accession>
<dbReference type="InterPro" id="IPR050109">
    <property type="entry name" value="HTH-type_TetR-like_transc_reg"/>
</dbReference>
<dbReference type="RefSeq" id="WP_307434525.1">
    <property type="nucleotide sequence ID" value="NZ_JAUSVK010000001.1"/>
</dbReference>
<dbReference type="PANTHER" id="PTHR30055:SF234">
    <property type="entry name" value="HTH-TYPE TRANSCRIPTIONAL REGULATOR BETI"/>
    <property type="match status" value="1"/>
</dbReference>
<evidence type="ECO:0000256" key="3">
    <source>
        <dbReference type="ARBA" id="ARBA00023163"/>
    </source>
</evidence>
<protein>
    <submittedName>
        <fullName evidence="6">AcrR family transcriptional regulator</fullName>
    </submittedName>
</protein>
<reference evidence="6 7" key="1">
    <citation type="submission" date="2023-07" db="EMBL/GenBank/DDBJ databases">
        <title>Genomic Encyclopedia of Type Strains, Phase IV (KMG-IV): sequencing the most valuable type-strain genomes for metagenomic binning, comparative biology and taxonomic classification.</title>
        <authorList>
            <person name="Goeker M."/>
        </authorList>
    </citation>
    <scope>NUCLEOTIDE SEQUENCE [LARGE SCALE GENOMIC DNA]</scope>
    <source>
        <strain evidence="6 7">DSM 5896</strain>
    </source>
</reference>
<dbReference type="InterPro" id="IPR036271">
    <property type="entry name" value="Tet_transcr_reg_TetR-rel_C_sf"/>
</dbReference>
<keyword evidence="3" id="KW-0804">Transcription</keyword>
<organism evidence="6 7">
    <name type="scientific">Labrys monachus</name>
    <dbReference type="NCBI Taxonomy" id="217067"/>
    <lineage>
        <taxon>Bacteria</taxon>
        <taxon>Pseudomonadati</taxon>
        <taxon>Pseudomonadota</taxon>
        <taxon>Alphaproteobacteria</taxon>
        <taxon>Hyphomicrobiales</taxon>
        <taxon>Xanthobacteraceae</taxon>
        <taxon>Labrys</taxon>
    </lineage>
</organism>
<dbReference type="EMBL" id="JAUSVK010000001">
    <property type="protein sequence ID" value="MDQ0395604.1"/>
    <property type="molecule type" value="Genomic_DNA"/>
</dbReference>
<evidence type="ECO:0000256" key="2">
    <source>
        <dbReference type="ARBA" id="ARBA00023125"/>
    </source>
</evidence>
<dbReference type="InterPro" id="IPR023772">
    <property type="entry name" value="DNA-bd_HTH_TetR-type_CS"/>
</dbReference>
<feature type="DNA-binding region" description="H-T-H motif" evidence="4">
    <location>
        <begin position="40"/>
        <end position="59"/>
    </location>
</feature>
<dbReference type="PRINTS" id="PR00455">
    <property type="entry name" value="HTHTETR"/>
</dbReference>
<dbReference type="PANTHER" id="PTHR30055">
    <property type="entry name" value="HTH-TYPE TRANSCRIPTIONAL REGULATOR RUTR"/>
    <property type="match status" value="1"/>
</dbReference>
<dbReference type="SUPFAM" id="SSF48498">
    <property type="entry name" value="Tetracyclin repressor-like, C-terminal domain"/>
    <property type="match status" value="1"/>
</dbReference>
<evidence type="ECO:0000259" key="5">
    <source>
        <dbReference type="PROSITE" id="PS50977"/>
    </source>
</evidence>